<dbReference type="PANTHER" id="PTHR31964">
    <property type="entry name" value="ADENINE NUCLEOTIDE ALPHA HYDROLASES-LIKE SUPERFAMILY PROTEIN"/>
    <property type="match status" value="1"/>
</dbReference>
<dbReference type="RefSeq" id="WP_003809299.1">
    <property type="nucleotide sequence ID" value="NC_019382.1"/>
</dbReference>
<evidence type="ECO:0000313" key="4">
    <source>
        <dbReference type="Proteomes" id="UP000007564"/>
    </source>
</evidence>
<dbReference type="InterPro" id="IPR006016">
    <property type="entry name" value="UspA"/>
</dbReference>
<name>A0A0C6P703_BORBO</name>
<proteinExistence type="inferred from homology"/>
<organism evidence="3 4">
    <name type="scientific">Bordetella bronchiseptica 253</name>
    <dbReference type="NCBI Taxonomy" id="568707"/>
    <lineage>
        <taxon>Bacteria</taxon>
        <taxon>Pseudomonadati</taxon>
        <taxon>Pseudomonadota</taxon>
        <taxon>Betaproteobacteria</taxon>
        <taxon>Burkholderiales</taxon>
        <taxon>Alcaligenaceae</taxon>
        <taxon>Bordetella</taxon>
    </lineage>
</organism>
<dbReference type="AlphaFoldDB" id="A0A0C6P703"/>
<dbReference type="CDD" id="cd00293">
    <property type="entry name" value="USP-like"/>
    <property type="match status" value="1"/>
</dbReference>
<dbReference type="PRINTS" id="PR01438">
    <property type="entry name" value="UNVRSLSTRESS"/>
</dbReference>
<dbReference type="GeneID" id="93202848"/>
<comment type="similarity">
    <text evidence="1">Belongs to the universal stress protein A family.</text>
</comment>
<protein>
    <submittedName>
        <fullName evidence="3">Putative universal stress protein</fullName>
    </submittedName>
</protein>
<feature type="domain" description="UspA" evidence="2">
    <location>
        <begin position="1"/>
        <end position="141"/>
    </location>
</feature>
<dbReference type="SUPFAM" id="SSF52402">
    <property type="entry name" value="Adenine nucleotide alpha hydrolases-like"/>
    <property type="match status" value="1"/>
</dbReference>
<evidence type="ECO:0000259" key="2">
    <source>
        <dbReference type="Pfam" id="PF00582"/>
    </source>
</evidence>
<gene>
    <name evidence="3" type="ORF">BN112_2144</name>
</gene>
<dbReference type="InterPro" id="IPR006015">
    <property type="entry name" value="Universal_stress_UspA"/>
</dbReference>
<reference evidence="3 4" key="1">
    <citation type="journal article" date="2012" name="BMC Genomics">
        <title>Comparative genomics of the classical Bordetella subspecies: the evolution and exchange of virulence-associated diversity amongst closely related pathogens.</title>
        <authorList>
            <person name="Park J."/>
            <person name="Zhang Y."/>
            <person name="Buboltz A.M."/>
            <person name="Zhang X."/>
            <person name="Schuster S.C."/>
            <person name="Ahuja U."/>
            <person name="Liu M."/>
            <person name="Miller J.F."/>
            <person name="Sebaihia M."/>
            <person name="Bentley S.D."/>
            <person name="Parkhill J."/>
            <person name="Harvill E.T."/>
        </authorList>
    </citation>
    <scope>NUCLEOTIDE SEQUENCE [LARGE SCALE GENOMIC DNA]</scope>
    <source>
        <strain evidence="3 4">253</strain>
    </source>
</reference>
<dbReference type="Gene3D" id="3.40.50.620">
    <property type="entry name" value="HUPs"/>
    <property type="match status" value="1"/>
</dbReference>
<accession>A0A0C6P703</accession>
<dbReference type="OrthoDB" id="5512223at2"/>
<evidence type="ECO:0000313" key="3">
    <source>
        <dbReference type="EMBL" id="CCJ54061.1"/>
    </source>
</evidence>
<dbReference type="KEGG" id="bbh:BN112_2144"/>
<sequence length="141" mass="15076">MKQVLVPVDGSEHALAAVRAVLNAQLYPSLERVHLATAQVPLYPQGVHMGLSQTEIDAYYREESEFALAGAQKLLEAAGVPYETHSELGQVAETLVDLAKRLDVDEIVMGSRGLGSISSVMLGSVATKVLHLAETPVTLVK</sequence>
<dbReference type="HOGENOM" id="CLU_049301_14_1_4"/>
<dbReference type="Proteomes" id="UP000007564">
    <property type="component" value="Chromosome"/>
</dbReference>
<dbReference type="PANTHER" id="PTHR31964:SF113">
    <property type="entry name" value="USPA DOMAIN-CONTAINING PROTEIN"/>
    <property type="match status" value="1"/>
</dbReference>
<dbReference type="InterPro" id="IPR014729">
    <property type="entry name" value="Rossmann-like_a/b/a_fold"/>
</dbReference>
<dbReference type="Pfam" id="PF00582">
    <property type="entry name" value="Usp"/>
    <property type="match status" value="1"/>
</dbReference>
<evidence type="ECO:0000256" key="1">
    <source>
        <dbReference type="ARBA" id="ARBA00008791"/>
    </source>
</evidence>
<dbReference type="EMBL" id="HE965806">
    <property type="protein sequence ID" value="CCJ54061.1"/>
    <property type="molecule type" value="Genomic_DNA"/>
</dbReference>